<proteinExistence type="predicted"/>
<feature type="region of interest" description="Disordered" evidence="1">
    <location>
        <begin position="1"/>
        <end position="62"/>
    </location>
</feature>
<feature type="compositionally biased region" description="Acidic residues" evidence="1">
    <location>
        <begin position="1"/>
        <end position="27"/>
    </location>
</feature>
<dbReference type="EMBL" id="JABCKV010000025">
    <property type="protein sequence ID" value="KAG5646175.1"/>
    <property type="molecule type" value="Genomic_DNA"/>
</dbReference>
<dbReference type="Proteomes" id="UP000775547">
    <property type="component" value="Unassembled WGS sequence"/>
</dbReference>
<gene>
    <name evidence="2" type="ORF">DXG03_004228</name>
</gene>
<keyword evidence="3" id="KW-1185">Reference proteome</keyword>
<reference evidence="2" key="1">
    <citation type="submission" date="2020-07" db="EMBL/GenBank/DDBJ databases">
        <authorList>
            <person name="Nieuwenhuis M."/>
            <person name="Van De Peppel L.J.J."/>
        </authorList>
    </citation>
    <scope>NUCLEOTIDE SEQUENCE</scope>
    <source>
        <strain evidence="2">AP01</strain>
        <tissue evidence="2">Mycelium</tissue>
    </source>
</reference>
<evidence type="ECO:0000256" key="1">
    <source>
        <dbReference type="SAM" id="MobiDB-lite"/>
    </source>
</evidence>
<dbReference type="AlphaFoldDB" id="A0A9P7GBA2"/>
<comment type="caution">
    <text evidence="2">The sequence shown here is derived from an EMBL/GenBank/DDBJ whole genome shotgun (WGS) entry which is preliminary data.</text>
</comment>
<protein>
    <submittedName>
        <fullName evidence="2">Uncharacterized protein</fullName>
    </submittedName>
</protein>
<reference evidence="2" key="2">
    <citation type="submission" date="2021-10" db="EMBL/GenBank/DDBJ databases">
        <title>Phylogenomics reveals ancestral predisposition of the termite-cultivated fungus Termitomyces towards a domesticated lifestyle.</title>
        <authorList>
            <person name="Auxier B."/>
            <person name="Grum-Grzhimaylo A."/>
            <person name="Cardenas M.E."/>
            <person name="Lodge J.D."/>
            <person name="Laessoe T."/>
            <person name="Pedersen O."/>
            <person name="Smith M.E."/>
            <person name="Kuyper T.W."/>
            <person name="Franco-Molano E.A."/>
            <person name="Baroni T.J."/>
            <person name="Aanen D.K."/>
        </authorList>
    </citation>
    <scope>NUCLEOTIDE SEQUENCE</scope>
    <source>
        <strain evidence="2">AP01</strain>
        <tissue evidence="2">Mycelium</tissue>
    </source>
</reference>
<evidence type="ECO:0000313" key="2">
    <source>
        <dbReference type="EMBL" id="KAG5646175.1"/>
    </source>
</evidence>
<evidence type="ECO:0000313" key="3">
    <source>
        <dbReference type="Proteomes" id="UP000775547"/>
    </source>
</evidence>
<sequence>MYDSDDDGDAPADFDNDDDMPELDLDALEEKIKIQAKTGEPEAKPRKRRGPPPPPHHISAAPVVKAEPMEDVIEMSALPHTTTTVTVKVEPVTMKADMSSTPAKPEPSDDVPQWTSALQLRTFWDNAKTIADAYVKEKGLKLRSRAGRDLKYNWAAFDKGWEDGKKVDLKRRKIEDK</sequence>
<name>A0A9P7GBA2_9AGAR</name>
<dbReference type="OrthoDB" id="3067443at2759"/>
<accession>A0A9P7GBA2</accession>
<organism evidence="2 3">
    <name type="scientific">Asterophora parasitica</name>
    <dbReference type="NCBI Taxonomy" id="117018"/>
    <lineage>
        <taxon>Eukaryota</taxon>
        <taxon>Fungi</taxon>
        <taxon>Dikarya</taxon>
        <taxon>Basidiomycota</taxon>
        <taxon>Agaricomycotina</taxon>
        <taxon>Agaricomycetes</taxon>
        <taxon>Agaricomycetidae</taxon>
        <taxon>Agaricales</taxon>
        <taxon>Tricholomatineae</taxon>
        <taxon>Lyophyllaceae</taxon>
        <taxon>Asterophora</taxon>
    </lineage>
</organism>
<feature type="compositionally biased region" description="Basic and acidic residues" evidence="1">
    <location>
        <begin position="28"/>
        <end position="44"/>
    </location>
</feature>